<dbReference type="SMART" id="SM00342">
    <property type="entry name" value="HTH_ARAC"/>
    <property type="match status" value="1"/>
</dbReference>
<reference evidence="5 6" key="1">
    <citation type="submission" date="2018-06" db="EMBL/GenBank/DDBJ databases">
        <title>Genomic Encyclopedia of Archaeal and Bacterial Type Strains, Phase II (KMG-II): from individual species to whole genera.</title>
        <authorList>
            <person name="Goeker M."/>
        </authorList>
    </citation>
    <scope>NUCLEOTIDE SEQUENCE [LARGE SCALE GENOMIC DNA]</scope>
    <source>
        <strain evidence="5 6">DSM 23522</strain>
    </source>
</reference>
<dbReference type="PANTHER" id="PTHR43280:SF28">
    <property type="entry name" value="HTH-TYPE TRANSCRIPTIONAL ACTIVATOR RHAS"/>
    <property type="match status" value="1"/>
</dbReference>
<evidence type="ECO:0000256" key="3">
    <source>
        <dbReference type="ARBA" id="ARBA00023163"/>
    </source>
</evidence>
<protein>
    <submittedName>
        <fullName evidence="5">AraC-like DNA-binding protein</fullName>
    </submittedName>
</protein>
<dbReference type="PROSITE" id="PS00041">
    <property type="entry name" value="HTH_ARAC_FAMILY_1"/>
    <property type="match status" value="1"/>
</dbReference>
<keyword evidence="1" id="KW-0805">Transcription regulation</keyword>
<gene>
    <name evidence="5" type="ORF">LV92_02578</name>
</gene>
<evidence type="ECO:0000259" key="4">
    <source>
        <dbReference type="PROSITE" id="PS01124"/>
    </source>
</evidence>
<dbReference type="InterPro" id="IPR014710">
    <property type="entry name" value="RmlC-like_jellyroll"/>
</dbReference>
<dbReference type="SUPFAM" id="SSF46689">
    <property type="entry name" value="Homeodomain-like"/>
    <property type="match status" value="2"/>
</dbReference>
<dbReference type="AlphaFoldDB" id="A0A327RCN8"/>
<dbReference type="Pfam" id="PF12833">
    <property type="entry name" value="HTH_18"/>
    <property type="match status" value="1"/>
</dbReference>
<evidence type="ECO:0000256" key="1">
    <source>
        <dbReference type="ARBA" id="ARBA00023015"/>
    </source>
</evidence>
<comment type="caution">
    <text evidence="5">The sequence shown here is derived from an EMBL/GenBank/DDBJ whole genome shotgun (WGS) entry which is preliminary data.</text>
</comment>
<dbReference type="Proteomes" id="UP000249696">
    <property type="component" value="Unassembled WGS sequence"/>
</dbReference>
<evidence type="ECO:0000313" key="6">
    <source>
        <dbReference type="Proteomes" id="UP000249696"/>
    </source>
</evidence>
<feature type="domain" description="HTH araC/xylS-type" evidence="4">
    <location>
        <begin position="187"/>
        <end position="284"/>
    </location>
</feature>
<name>A0A327RCN8_9FLAO</name>
<dbReference type="InterPro" id="IPR018060">
    <property type="entry name" value="HTH_AraC"/>
</dbReference>
<dbReference type="InterPro" id="IPR003313">
    <property type="entry name" value="AraC-bd"/>
</dbReference>
<keyword evidence="2 5" id="KW-0238">DNA-binding</keyword>
<proteinExistence type="predicted"/>
<dbReference type="InterPro" id="IPR020449">
    <property type="entry name" value="Tscrpt_reg_AraC-type_HTH"/>
</dbReference>
<dbReference type="RefSeq" id="WP_111624020.1">
    <property type="nucleotide sequence ID" value="NZ_QLLN01000004.1"/>
</dbReference>
<evidence type="ECO:0000313" key="5">
    <source>
        <dbReference type="EMBL" id="RAJ11647.1"/>
    </source>
</evidence>
<keyword evidence="6" id="KW-1185">Reference proteome</keyword>
<dbReference type="PRINTS" id="PR00032">
    <property type="entry name" value="HTHARAC"/>
</dbReference>
<organism evidence="5 6">
    <name type="scientific">Arenibacter echinorum</name>
    <dbReference type="NCBI Taxonomy" id="440515"/>
    <lineage>
        <taxon>Bacteria</taxon>
        <taxon>Pseudomonadati</taxon>
        <taxon>Bacteroidota</taxon>
        <taxon>Flavobacteriia</taxon>
        <taxon>Flavobacteriales</taxon>
        <taxon>Flavobacteriaceae</taxon>
        <taxon>Arenibacter</taxon>
    </lineage>
</organism>
<dbReference type="InterPro" id="IPR037923">
    <property type="entry name" value="HTH-like"/>
</dbReference>
<dbReference type="SUPFAM" id="SSF51215">
    <property type="entry name" value="Regulatory protein AraC"/>
    <property type="match status" value="1"/>
</dbReference>
<dbReference type="GO" id="GO:0003700">
    <property type="term" value="F:DNA-binding transcription factor activity"/>
    <property type="evidence" value="ECO:0007669"/>
    <property type="project" value="InterPro"/>
</dbReference>
<dbReference type="PROSITE" id="PS01124">
    <property type="entry name" value="HTH_ARAC_FAMILY_2"/>
    <property type="match status" value="1"/>
</dbReference>
<dbReference type="Gene3D" id="2.60.120.10">
    <property type="entry name" value="Jelly Rolls"/>
    <property type="match status" value="1"/>
</dbReference>
<dbReference type="EMBL" id="QLLN01000004">
    <property type="protein sequence ID" value="RAJ11647.1"/>
    <property type="molecule type" value="Genomic_DNA"/>
</dbReference>
<dbReference type="InterPro" id="IPR018062">
    <property type="entry name" value="HTH_AraC-typ_CS"/>
</dbReference>
<dbReference type="PANTHER" id="PTHR43280">
    <property type="entry name" value="ARAC-FAMILY TRANSCRIPTIONAL REGULATOR"/>
    <property type="match status" value="1"/>
</dbReference>
<dbReference type="Gene3D" id="1.10.10.60">
    <property type="entry name" value="Homeodomain-like"/>
    <property type="match status" value="2"/>
</dbReference>
<accession>A0A327RCN8</accession>
<dbReference type="InterPro" id="IPR009057">
    <property type="entry name" value="Homeodomain-like_sf"/>
</dbReference>
<evidence type="ECO:0000256" key="2">
    <source>
        <dbReference type="ARBA" id="ARBA00023125"/>
    </source>
</evidence>
<dbReference type="GO" id="GO:0043565">
    <property type="term" value="F:sequence-specific DNA binding"/>
    <property type="evidence" value="ECO:0007669"/>
    <property type="project" value="InterPro"/>
</dbReference>
<keyword evidence="3" id="KW-0804">Transcription</keyword>
<dbReference type="OrthoDB" id="1157557at2"/>
<sequence length="287" mass="32807">MKDFDNQDRRVFNLKDFGIKRGLAFGHYRYKHVKPGLENHQHMGALEICYCMKGQQHYKIGEQFYELNGNDIFVVPPNTTHSTGEFPEDKGELFWIQLLVDSSKGKLCNMPNNQSDFLLGALLDKSQQIFMGSFQLKFILEKLIGQLENSNSLLSRIMVDQLITQLLLETVILSNKPQQSPPSLKLDELDRFIHKNLHRMIYVDEMANLAGMSVGYFKFWFKSKSGMPPREYVNRLKIEQAKIDLLASGSVTEVAFGLGFGSSQYFATTFKKFTGSTPRSYISMQSG</sequence>
<dbReference type="Pfam" id="PF02311">
    <property type="entry name" value="AraC_binding"/>
    <property type="match status" value="1"/>
</dbReference>